<sequence>LGDRVSAGFLWNTVCFCRPQRESGICLRLHHQELHFSDHYYDSMPRPLRFYAVGESPVGGATPPECALVVPERRRTTRRRKVTEEMRMKGEEGKLEQRVNPNPFKGAEPDLQSGTVSLNDRNPRLVSSGIFLRRGKLDAFWNIQSGNVATFPAPCWSFPASLRWSLVDLKFRPLCEEGSRPSPPPQSSNSSWKHHLLTDGEAQELVGGFCVSCCQV</sequence>
<evidence type="ECO:0000313" key="2">
    <source>
        <dbReference type="EMBL" id="MEQ2283904.1"/>
    </source>
</evidence>
<reference evidence="2 3" key="1">
    <citation type="submission" date="2021-06" db="EMBL/GenBank/DDBJ databases">
        <authorList>
            <person name="Palmer J.M."/>
        </authorList>
    </citation>
    <scope>NUCLEOTIDE SEQUENCE [LARGE SCALE GENOMIC DNA]</scope>
    <source>
        <strain evidence="2 3">AS_MEX2019</strain>
        <tissue evidence="2">Muscle</tissue>
    </source>
</reference>
<feature type="non-terminal residue" evidence="2">
    <location>
        <position position="1"/>
    </location>
</feature>
<organism evidence="2 3">
    <name type="scientific">Ameca splendens</name>
    <dbReference type="NCBI Taxonomy" id="208324"/>
    <lineage>
        <taxon>Eukaryota</taxon>
        <taxon>Metazoa</taxon>
        <taxon>Chordata</taxon>
        <taxon>Craniata</taxon>
        <taxon>Vertebrata</taxon>
        <taxon>Euteleostomi</taxon>
        <taxon>Actinopterygii</taxon>
        <taxon>Neopterygii</taxon>
        <taxon>Teleostei</taxon>
        <taxon>Neoteleostei</taxon>
        <taxon>Acanthomorphata</taxon>
        <taxon>Ovalentaria</taxon>
        <taxon>Atherinomorphae</taxon>
        <taxon>Cyprinodontiformes</taxon>
        <taxon>Goodeidae</taxon>
        <taxon>Ameca</taxon>
    </lineage>
</organism>
<comment type="caution">
    <text evidence="2">The sequence shown here is derived from an EMBL/GenBank/DDBJ whole genome shotgun (WGS) entry which is preliminary data.</text>
</comment>
<gene>
    <name evidence="2" type="ORF">AMECASPLE_016265</name>
</gene>
<keyword evidence="3" id="KW-1185">Reference proteome</keyword>
<protein>
    <submittedName>
        <fullName evidence="2">Uncharacterized protein</fullName>
    </submittedName>
</protein>
<evidence type="ECO:0000313" key="3">
    <source>
        <dbReference type="Proteomes" id="UP001469553"/>
    </source>
</evidence>
<dbReference type="EMBL" id="JAHRIP010010582">
    <property type="protein sequence ID" value="MEQ2283904.1"/>
    <property type="molecule type" value="Genomic_DNA"/>
</dbReference>
<accession>A0ABV0XQZ3</accession>
<dbReference type="Proteomes" id="UP001469553">
    <property type="component" value="Unassembled WGS sequence"/>
</dbReference>
<feature type="region of interest" description="Disordered" evidence="1">
    <location>
        <begin position="84"/>
        <end position="119"/>
    </location>
</feature>
<feature type="compositionally biased region" description="Basic and acidic residues" evidence="1">
    <location>
        <begin position="84"/>
        <end position="97"/>
    </location>
</feature>
<name>A0ABV0XQZ3_9TELE</name>
<proteinExistence type="predicted"/>
<evidence type="ECO:0000256" key="1">
    <source>
        <dbReference type="SAM" id="MobiDB-lite"/>
    </source>
</evidence>